<evidence type="ECO:0000313" key="9">
    <source>
        <dbReference type="Proteomes" id="UP000186922"/>
    </source>
</evidence>
<evidence type="ECO:0000259" key="7">
    <source>
        <dbReference type="Pfam" id="PF01064"/>
    </source>
</evidence>
<organism evidence="8 9">
    <name type="scientific">Ramazzottius varieornatus</name>
    <name type="common">Water bear</name>
    <name type="synonym">Tardigrade</name>
    <dbReference type="NCBI Taxonomy" id="947166"/>
    <lineage>
        <taxon>Eukaryota</taxon>
        <taxon>Metazoa</taxon>
        <taxon>Ecdysozoa</taxon>
        <taxon>Tardigrada</taxon>
        <taxon>Eutardigrada</taxon>
        <taxon>Parachela</taxon>
        <taxon>Hypsibioidea</taxon>
        <taxon>Ramazzottiidae</taxon>
        <taxon>Ramazzottius</taxon>
    </lineage>
</organism>
<evidence type="ECO:0000256" key="5">
    <source>
        <dbReference type="SAM" id="Phobius"/>
    </source>
</evidence>
<name>A0A1D1W0Q2_RAMVA</name>
<keyword evidence="3 5" id="KW-0472">Membrane</keyword>
<keyword evidence="9" id="KW-1185">Reference proteome</keyword>
<dbReference type="GO" id="GO:0004675">
    <property type="term" value="F:transmembrane receptor protein serine/threonine kinase activity"/>
    <property type="evidence" value="ECO:0007669"/>
    <property type="project" value="InterPro"/>
</dbReference>
<evidence type="ECO:0000313" key="8">
    <source>
        <dbReference type="EMBL" id="GAV07170.1"/>
    </source>
</evidence>
<feature type="compositionally biased region" description="Polar residues" evidence="4">
    <location>
        <begin position="155"/>
        <end position="166"/>
    </location>
</feature>
<keyword evidence="5" id="KW-0812">Transmembrane</keyword>
<keyword evidence="5" id="KW-1133">Transmembrane helix</keyword>
<evidence type="ECO:0000256" key="6">
    <source>
        <dbReference type="SAM" id="SignalP"/>
    </source>
</evidence>
<dbReference type="EMBL" id="BDGG01000014">
    <property type="protein sequence ID" value="GAV07170.1"/>
    <property type="molecule type" value="Genomic_DNA"/>
</dbReference>
<reference evidence="8 9" key="1">
    <citation type="journal article" date="2016" name="Nat. Commun.">
        <title>Extremotolerant tardigrade genome and improved radiotolerance of human cultured cells by tardigrade-unique protein.</title>
        <authorList>
            <person name="Hashimoto T."/>
            <person name="Horikawa D.D."/>
            <person name="Saito Y."/>
            <person name="Kuwahara H."/>
            <person name="Kozuka-Hata H."/>
            <person name="Shin-I T."/>
            <person name="Minakuchi Y."/>
            <person name="Ohishi K."/>
            <person name="Motoyama A."/>
            <person name="Aizu T."/>
            <person name="Enomoto A."/>
            <person name="Kondo K."/>
            <person name="Tanaka S."/>
            <person name="Hara Y."/>
            <person name="Koshikawa S."/>
            <person name="Sagara H."/>
            <person name="Miura T."/>
            <person name="Yokobori S."/>
            <person name="Miyagawa K."/>
            <person name="Suzuki Y."/>
            <person name="Kubo T."/>
            <person name="Oyama M."/>
            <person name="Kohara Y."/>
            <person name="Fujiyama A."/>
            <person name="Arakawa K."/>
            <person name="Katayama T."/>
            <person name="Toyoda A."/>
            <person name="Kunieda T."/>
        </authorList>
    </citation>
    <scope>NUCLEOTIDE SEQUENCE [LARGE SCALE GENOMIC DNA]</scope>
    <source>
        <strain evidence="8 9">YOKOZUNA-1</strain>
    </source>
</reference>
<feature type="transmembrane region" description="Helical" evidence="5">
    <location>
        <begin position="250"/>
        <end position="274"/>
    </location>
</feature>
<dbReference type="AlphaFoldDB" id="A0A1D1W0Q2"/>
<evidence type="ECO:0000256" key="4">
    <source>
        <dbReference type="SAM" id="MobiDB-lite"/>
    </source>
</evidence>
<evidence type="ECO:0000256" key="3">
    <source>
        <dbReference type="ARBA" id="ARBA00023136"/>
    </source>
</evidence>
<sequence>MLIQAALSALLTVVLRDFQPVSARFIQDPRSLLFSGGSPSSADGSSSSAAGLLTCVCNTQECRSQGTNRCAASNLCYAQYAPARRQRGAKRDQYVRGCINRSTPLLCENRPPSLLDPQLQSAWPVLHCCSSDMCNKVVPATRQPSLSPTTLPPNAESSPVDSSASTRVPIPPFHQTFARLRATDDVIESEEVLEEEERDIHQEQNPESQEAEEDADIAESPSASDEVNKAILSTDVSEHANHFDLSGWKILYVVIPLIVVIILGTLVIIGLIALRRAQFVSTENLVQRGTLAHANKQLTIDYISKPPKVQNKEVIQPDTKDIGYMSANTYSSLYELEAPPRRFPDTHSPGRTLANSTYCNDQFFQYSSRHL</sequence>
<evidence type="ECO:0000256" key="1">
    <source>
        <dbReference type="ARBA" id="ARBA00004370"/>
    </source>
</evidence>
<dbReference type="SUPFAM" id="SSF57302">
    <property type="entry name" value="Snake toxin-like"/>
    <property type="match status" value="1"/>
</dbReference>
<evidence type="ECO:0000256" key="2">
    <source>
        <dbReference type="ARBA" id="ARBA00022729"/>
    </source>
</evidence>
<accession>A0A1D1W0Q2</accession>
<proteinExistence type="predicted"/>
<dbReference type="Proteomes" id="UP000186922">
    <property type="component" value="Unassembled WGS sequence"/>
</dbReference>
<feature type="region of interest" description="Disordered" evidence="4">
    <location>
        <begin position="191"/>
        <end position="224"/>
    </location>
</feature>
<feature type="region of interest" description="Disordered" evidence="4">
    <location>
        <begin position="142"/>
        <end position="168"/>
    </location>
</feature>
<feature type="domain" description="Activin types I and II receptor" evidence="7">
    <location>
        <begin position="53"/>
        <end position="136"/>
    </location>
</feature>
<comment type="subcellular location">
    <subcellularLocation>
        <location evidence="1">Membrane</location>
    </subcellularLocation>
</comment>
<feature type="signal peptide" evidence="6">
    <location>
        <begin position="1"/>
        <end position="23"/>
    </location>
</feature>
<dbReference type="Pfam" id="PF01064">
    <property type="entry name" value="Activin_recp"/>
    <property type="match status" value="1"/>
</dbReference>
<gene>
    <name evidence="8" type="primary">RvY_17045-1</name>
    <name evidence="8" type="synonym">RvY_17045.1</name>
    <name evidence="8" type="ORF">RvY_17045</name>
</gene>
<protein>
    <recommendedName>
        <fullName evidence="7">Activin types I and II receptor domain-containing protein</fullName>
    </recommendedName>
</protein>
<dbReference type="InterPro" id="IPR045860">
    <property type="entry name" value="Snake_toxin-like_sf"/>
</dbReference>
<dbReference type="OrthoDB" id="6412674at2759"/>
<feature type="chain" id="PRO_5008899065" description="Activin types I and II receptor domain-containing protein" evidence="6">
    <location>
        <begin position="24"/>
        <end position="371"/>
    </location>
</feature>
<keyword evidence="2 6" id="KW-0732">Signal</keyword>
<dbReference type="Gene3D" id="2.10.60.10">
    <property type="entry name" value="CD59"/>
    <property type="match status" value="1"/>
</dbReference>
<dbReference type="InterPro" id="IPR000472">
    <property type="entry name" value="Activin_recp"/>
</dbReference>
<dbReference type="GO" id="GO:0016020">
    <property type="term" value="C:membrane"/>
    <property type="evidence" value="ECO:0007669"/>
    <property type="project" value="UniProtKB-SubCell"/>
</dbReference>
<comment type="caution">
    <text evidence="8">The sequence shown here is derived from an EMBL/GenBank/DDBJ whole genome shotgun (WGS) entry which is preliminary data.</text>
</comment>